<accession>A0A0G3EK79</accession>
<evidence type="ECO:0000256" key="5">
    <source>
        <dbReference type="ARBA" id="ARBA00022555"/>
    </source>
</evidence>
<evidence type="ECO:0000256" key="4">
    <source>
        <dbReference type="ARBA" id="ARBA00022490"/>
    </source>
</evidence>
<organism evidence="20 21">
    <name type="scientific">Pandoraea thiooxydans</name>
    <dbReference type="NCBI Taxonomy" id="445709"/>
    <lineage>
        <taxon>Bacteria</taxon>
        <taxon>Pseudomonadati</taxon>
        <taxon>Pseudomonadota</taxon>
        <taxon>Betaproteobacteria</taxon>
        <taxon>Burkholderiales</taxon>
        <taxon>Burkholderiaceae</taxon>
        <taxon>Pandoraea</taxon>
    </lineage>
</organism>
<dbReference type="InterPro" id="IPR005147">
    <property type="entry name" value="tRNA_synthase_B5-dom"/>
</dbReference>
<dbReference type="InterPro" id="IPR020825">
    <property type="entry name" value="Phe-tRNA_synthase-like_B3/B4"/>
</dbReference>
<dbReference type="NCBIfam" id="TIGR00472">
    <property type="entry name" value="pheT_bact"/>
    <property type="match status" value="1"/>
</dbReference>
<comment type="subunit">
    <text evidence="3 15">Tetramer of two alpha and two beta subunits.</text>
</comment>
<reference evidence="21" key="1">
    <citation type="submission" date="2015-06" db="EMBL/GenBank/DDBJ databases">
        <authorList>
            <person name="Lim Y.L."/>
            <person name="Ee R."/>
            <person name="Yong D."/>
            <person name="How K.Y."/>
            <person name="Yin W.F."/>
            <person name="Chan K.G."/>
        </authorList>
    </citation>
    <scope>NUCLEOTIDE SEQUENCE [LARGE SCALE GENOMIC DNA]</scope>
    <source>
        <strain evidence="21">DSM 25325</strain>
    </source>
</reference>
<dbReference type="Gene3D" id="3.30.70.380">
    <property type="entry name" value="Ferrodoxin-fold anticodon-binding domain"/>
    <property type="match status" value="1"/>
</dbReference>
<evidence type="ECO:0000259" key="17">
    <source>
        <dbReference type="PROSITE" id="PS50886"/>
    </source>
</evidence>
<dbReference type="InterPro" id="IPR009061">
    <property type="entry name" value="DNA-bd_dom_put_sf"/>
</dbReference>
<dbReference type="PROSITE" id="PS50886">
    <property type="entry name" value="TRBD"/>
    <property type="match status" value="1"/>
</dbReference>
<dbReference type="EMBL" id="CP011568">
    <property type="protein sequence ID" value="AKJ67403.1"/>
    <property type="molecule type" value="Genomic_DNA"/>
</dbReference>
<evidence type="ECO:0000256" key="10">
    <source>
        <dbReference type="ARBA" id="ARBA00022842"/>
    </source>
</evidence>
<dbReference type="EC" id="6.1.1.20" evidence="15"/>
<keyword evidence="11 16" id="KW-0694">RNA-binding</keyword>
<evidence type="ECO:0000313" key="20">
    <source>
        <dbReference type="EMBL" id="AKJ67403.1"/>
    </source>
</evidence>
<dbReference type="GO" id="GO:0000287">
    <property type="term" value="F:magnesium ion binding"/>
    <property type="evidence" value="ECO:0007669"/>
    <property type="project" value="UniProtKB-UniRule"/>
</dbReference>
<dbReference type="KEGG" id="ptx:ABW99_03295"/>
<dbReference type="CDD" id="cd02796">
    <property type="entry name" value="tRNA_bind_bactPheRS"/>
    <property type="match status" value="1"/>
</dbReference>
<evidence type="ECO:0000256" key="7">
    <source>
        <dbReference type="ARBA" id="ARBA00022723"/>
    </source>
</evidence>
<dbReference type="Pfam" id="PF03484">
    <property type="entry name" value="B5"/>
    <property type="match status" value="1"/>
</dbReference>
<dbReference type="PROSITE" id="PS51447">
    <property type="entry name" value="FDX_ACB"/>
    <property type="match status" value="1"/>
</dbReference>
<protein>
    <recommendedName>
        <fullName evidence="15">Phenylalanine--tRNA ligase beta subunit</fullName>
        <ecNumber evidence="15">6.1.1.20</ecNumber>
    </recommendedName>
    <alternativeName>
        <fullName evidence="15">Phenylalanyl-tRNA synthetase beta subunit</fullName>
        <shortName evidence="15">PheRS</shortName>
    </alternativeName>
</protein>
<feature type="domain" description="FDX-ACB" evidence="18">
    <location>
        <begin position="708"/>
        <end position="811"/>
    </location>
</feature>
<dbReference type="SUPFAM" id="SSF55681">
    <property type="entry name" value="Class II aaRS and biotin synthetases"/>
    <property type="match status" value="1"/>
</dbReference>
<dbReference type="SUPFAM" id="SSF46955">
    <property type="entry name" value="Putative DNA-binding domain"/>
    <property type="match status" value="1"/>
</dbReference>
<keyword evidence="6 15" id="KW-0436">Ligase</keyword>
<dbReference type="STRING" id="445709.ABW99_03295"/>
<evidence type="ECO:0000259" key="19">
    <source>
        <dbReference type="PROSITE" id="PS51483"/>
    </source>
</evidence>
<dbReference type="InterPro" id="IPR036690">
    <property type="entry name" value="Fdx_antiC-bd_sf"/>
</dbReference>
<dbReference type="Gene3D" id="3.50.40.10">
    <property type="entry name" value="Phenylalanyl-trna Synthetase, Chain B, domain 3"/>
    <property type="match status" value="1"/>
</dbReference>
<dbReference type="PANTHER" id="PTHR10947:SF0">
    <property type="entry name" value="PHENYLALANINE--TRNA LIGASE BETA SUBUNIT"/>
    <property type="match status" value="1"/>
</dbReference>
<evidence type="ECO:0000256" key="15">
    <source>
        <dbReference type="HAMAP-Rule" id="MF_00283"/>
    </source>
</evidence>
<feature type="binding site" evidence="15">
    <location>
        <position position="469"/>
    </location>
    <ligand>
        <name>Mg(2+)</name>
        <dbReference type="ChEBI" id="CHEBI:18420"/>
        <note>shared with alpha subunit</note>
    </ligand>
</feature>
<dbReference type="NCBIfam" id="NF045760">
    <property type="entry name" value="YtpR"/>
    <property type="match status" value="1"/>
</dbReference>
<dbReference type="InterPro" id="IPR005146">
    <property type="entry name" value="B3/B4_tRNA-bd"/>
</dbReference>
<dbReference type="PROSITE" id="PS51483">
    <property type="entry name" value="B5"/>
    <property type="match status" value="1"/>
</dbReference>
<evidence type="ECO:0000256" key="12">
    <source>
        <dbReference type="ARBA" id="ARBA00022917"/>
    </source>
</evidence>
<dbReference type="GO" id="GO:0009328">
    <property type="term" value="C:phenylalanine-tRNA ligase complex"/>
    <property type="evidence" value="ECO:0007669"/>
    <property type="project" value="TreeGrafter"/>
</dbReference>
<evidence type="ECO:0000256" key="13">
    <source>
        <dbReference type="ARBA" id="ARBA00023146"/>
    </source>
</evidence>
<feature type="binding site" evidence="15">
    <location>
        <position position="468"/>
    </location>
    <ligand>
        <name>Mg(2+)</name>
        <dbReference type="ChEBI" id="CHEBI:18420"/>
        <note>shared with alpha subunit</note>
    </ligand>
</feature>
<dbReference type="OrthoDB" id="9805455at2"/>
<dbReference type="Proteomes" id="UP000036700">
    <property type="component" value="Chromosome"/>
</dbReference>
<comment type="similarity">
    <text evidence="2 15">Belongs to the phenylalanyl-tRNA synthetase beta subunit family. Type 1 subfamily.</text>
</comment>
<keyword evidence="9 15" id="KW-0067">ATP-binding</keyword>
<evidence type="ECO:0000259" key="18">
    <source>
        <dbReference type="PROSITE" id="PS51447"/>
    </source>
</evidence>
<feature type="binding site" evidence="15">
    <location>
        <position position="459"/>
    </location>
    <ligand>
        <name>Mg(2+)</name>
        <dbReference type="ChEBI" id="CHEBI:18420"/>
        <note>shared with alpha subunit</note>
    </ligand>
</feature>
<dbReference type="SUPFAM" id="SSF54991">
    <property type="entry name" value="Anticodon-binding domain of PheRS"/>
    <property type="match status" value="1"/>
</dbReference>
<dbReference type="GO" id="GO:0000049">
    <property type="term" value="F:tRNA binding"/>
    <property type="evidence" value="ECO:0007669"/>
    <property type="project" value="UniProtKB-UniRule"/>
</dbReference>
<dbReference type="CDD" id="cd00769">
    <property type="entry name" value="PheRS_beta_core"/>
    <property type="match status" value="1"/>
</dbReference>
<dbReference type="FunFam" id="3.30.56.10:FF:000002">
    <property type="entry name" value="Phenylalanine--tRNA ligase beta subunit"/>
    <property type="match status" value="1"/>
</dbReference>
<evidence type="ECO:0000256" key="6">
    <source>
        <dbReference type="ARBA" id="ARBA00022598"/>
    </source>
</evidence>
<evidence type="ECO:0000256" key="3">
    <source>
        <dbReference type="ARBA" id="ARBA00011209"/>
    </source>
</evidence>
<dbReference type="Pfam" id="PF01588">
    <property type="entry name" value="tRNA_bind"/>
    <property type="match status" value="1"/>
</dbReference>
<dbReference type="Pfam" id="PF03147">
    <property type="entry name" value="FDX-ACB"/>
    <property type="match status" value="1"/>
</dbReference>
<dbReference type="SUPFAM" id="SSF56037">
    <property type="entry name" value="PheT/TilS domain"/>
    <property type="match status" value="1"/>
</dbReference>
<dbReference type="SMART" id="SM00873">
    <property type="entry name" value="B3_4"/>
    <property type="match status" value="1"/>
</dbReference>
<evidence type="ECO:0000313" key="21">
    <source>
        <dbReference type="Proteomes" id="UP000036700"/>
    </source>
</evidence>
<proteinExistence type="inferred from homology"/>
<keyword evidence="13 15" id="KW-0030">Aminoacyl-tRNA synthetase</keyword>
<gene>
    <name evidence="15" type="primary">pheT</name>
    <name evidence="20" type="ORF">ABW99_03295</name>
</gene>
<evidence type="ECO:0000256" key="2">
    <source>
        <dbReference type="ARBA" id="ARBA00008653"/>
    </source>
</evidence>
<keyword evidence="21" id="KW-1185">Reference proteome</keyword>
<keyword evidence="8 15" id="KW-0547">Nucleotide-binding</keyword>
<dbReference type="InterPro" id="IPR045060">
    <property type="entry name" value="Phe-tRNA-ligase_IIc_bsu"/>
</dbReference>
<comment type="cofactor">
    <cofactor evidence="15">
        <name>Mg(2+)</name>
        <dbReference type="ChEBI" id="CHEBI:18420"/>
    </cofactor>
    <text evidence="15">Binds 2 magnesium ions per tetramer.</text>
</comment>
<name>A0A0G3EK79_9BURK</name>
<sequence length="812" mass="88205">MQFSESWLRTLIDPPLTSEALAHALTMAGLEVEEIQPVAPQSSGVVVAKVLEVAKHPNADRLNVCQVDAGTGEILNIVCGAPNVSPGIKVPCALPGALLPAPEDGGAPFQIKVGKLRGVESHGMLCSARELKLSEDHAGLMLLSDDAPIGQDVRKYLDLDDTLFTVKLTPNKADCLSLLGIAREVQAITGATNHGVPVTPVQATIADTFPVRISDPSGCGRFAGRVIRGVNAKAATPDWMVARLERAGQRSISALVDITNYVMLELGQPLHVYDLNKLQSGIDVRFGQPGETLKLLNDQTIELDSTTLAITDASGPIGLAGMMGGNSTKAELDTEDIFLESAFFFPAAIQGRARRFNLSSDASHRFERGVDFAGNVVALERATRLVIDICGGQPGPVSDLVAQLPVRNPVRLRVSRAARILGVPVTAAEVREIFARLGLPCEQIDADVFEVTPPSYRFDLEIEEDLIEEVARIHGFERIPSKPPVAANAMRRTDEARRPLHPLRHELAGRGYQETVNFSFVDAEWERDFAANEAPIKLINPIASHLAVMRSTLIGGLLQAVRYNLNRKASRVRVFEIGRVYHRDRAVETGPLSVQGIRQPLTVGALAYGPVLDEQWGAPTRLVDYFDVKGDLEALLAPAAARFVADAHPGLHPGRSARIEIDGRSVGWIGELHPRWLQKYEFPHAPVLFEIEAEALFQRAIPVYEDISKFPPVVRDVAVVVSQTQPAQALLDEMRSCARSEQVCVDVQSIVLFDEFRPKAGMSGGLSVEEKSLAFRVTLQNAMGTLQDESVDRAIAALIDRVTSVFGARLRA</sequence>
<feature type="domain" description="B5" evidence="19">
    <location>
        <begin position="405"/>
        <end position="481"/>
    </location>
</feature>
<dbReference type="Gene3D" id="2.40.50.140">
    <property type="entry name" value="Nucleic acid-binding proteins"/>
    <property type="match status" value="1"/>
</dbReference>
<dbReference type="SMART" id="SM00874">
    <property type="entry name" value="B5"/>
    <property type="match status" value="1"/>
</dbReference>
<dbReference type="InterPro" id="IPR004532">
    <property type="entry name" value="Phe-tRNA-ligase_IIc_bsu_bact"/>
</dbReference>
<evidence type="ECO:0000256" key="16">
    <source>
        <dbReference type="PROSITE-ProRule" id="PRU00209"/>
    </source>
</evidence>
<dbReference type="FunFam" id="3.30.930.10:FF:000022">
    <property type="entry name" value="Phenylalanine--tRNA ligase beta subunit"/>
    <property type="match status" value="1"/>
</dbReference>
<evidence type="ECO:0000256" key="14">
    <source>
        <dbReference type="ARBA" id="ARBA00049255"/>
    </source>
</evidence>
<dbReference type="RefSeq" id="WP_047212959.1">
    <property type="nucleotide sequence ID" value="NZ_CP011568.3"/>
</dbReference>
<feature type="domain" description="TRNA-binding" evidence="17">
    <location>
        <begin position="39"/>
        <end position="154"/>
    </location>
</feature>
<comment type="subcellular location">
    <subcellularLocation>
        <location evidence="1 15">Cytoplasm</location>
    </subcellularLocation>
</comment>
<dbReference type="InterPro" id="IPR002547">
    <property type="entry name" value="tRNA-bd_dom"/>
</dbReference>
<evidence type="ECO:0000256" key="11">
    <source>
        <dbReference type="ARBA" id="ARBA00022884"/>
    </source>
</evidence>
<dbReference type="HAMAP" id="MF_00283">
    <property type="entry name" value="Phe_tRNA_synth_beta1"/>
    <property type="match status" value="1"/>
</dbReference>
<evidence type="ECO:0000256" key="8">
    <source>
        <dbReference type="ARBA" id="ARBA00022741"/>
    </source>
</evidence>
<dbReference type="InterPro" id="IPR033714">
    <property type="entry name" value="tRNA_bind_bactPheRS"/>
</dbReference>
<keyword evidence="10 15" id="KW-0460">Magnesium</keyword>
<dbReference type="SUPFAM" id="SSF50249">
    <property type="entry name" value="Nucleic acid-binding proteins"/>
    <property type="match status" value="1"/>
</dbReference>
<dbReference type="AlphaFoldDB" id="A0A0G3EK79"/>
<dbReference type="PANTHER" id="PTHR10947">
    <property type="entry name" value="PHENYLALANYL-TRNA SYNTHETASE BETA CHAIN AND LEUCINE-RICH REPEAT-CONTAINING PROTEIN 47"/>
    <property type="match status" value="1"/>
</dbReference>
<dbReference type="FunFam" id="2.40.50.140:FF:000045">
    <property type="entry name" value="Phenylalanine--tRNA ligase beta subunit"/>
    <property type="match status" value="1"/>
</dbReference>
<dbReference type="Gene3D" id="3.30.930.10">
    <property type="entry name" value="Bira Bifunctional Protein, Domain 2"/>
    <property type="match status" value="1"/>
</dbReference>
<dbReference type="GO" id="GO:0006432">
    <property type="term" value="P:phenylalanyl-tRNA aminoacylation"/>
    <property type="evidence" value="ECO:0007669"/>
    <property type="project" value="UniProtKB-UniRule"/>
</dbReference>
<evidence type="ECO:0000256" key="1">
    <source>
        <dbReference type="ARBA" id="ARBA00004496"/>
    </source>
</evidence>
<dbReference type="Pfam" id="PF17759">
    <property type="entry name" value="tRNA_synthFbeta"/>
    <property type="match status" value="1"/>
</dbReference>
<dbReference type="PATRIC" id="fig|445709.3.peg.706"/>
<evidence type="ECO:0000256" key="9">
    <source>
        <dbReference type="ARBA" id="ARBA00022840"/>
    </source>
</evidence>
<dbReference type="InterPro" id="IPR012340">
    <property type="entry name" value="NA-bd_OB-fold"/>
</dbReference>
<dbReference type="Gene3D" id="3.30.56.10">
    <property type="match status" value="2"/>
</dbReference>
<dbReference type="InterPro" id="IPR005121">
    <property type="entry name" value="Fdx_antiC-bd"/>
</dbReference>
<keyword evidence="4 15" id="KW-0963">Cytoplasm</keyword>
<dbReference type="InterPro" id="IPR041616">
    <property type="entry name" value="PheRS_beta_core"/>
</dbReference>
<dbReference type="GO" id="GO:0004826">
    <property type="term" value="F:phenylalanine-tRNA ligase activity"/>
    <property type="evidence" value="ECO:0007669"/>
    <property type="project" value="UniProtKB-UniRule"/>
</dbReference>
<dbReference type="SMART" id="SM00896">
    <property type="entry name" value="FDX-ACB"/>
    <property type="match status" value="1"/>
</dbReference>
<keyword evidence="12 15" id="KW-0648">Protein biosynthesis</keyword>
<feature type="binding site" evidence="15">
    <location>
        <position position="465"/>
    </location>
    <ligand>
        <name>Mg(2+)</name>
        <dbReference type="ChEBI" id="CHEBI:18420"/>
        <note>shared with alpha subunit</note>
    </ligand>
</feature>
<dbReference type="InterPro" id="IPR045864">
    <property type="entry name" value="aa-tRNA-synth_II/BPL/LPL"/>
</dbReference>
<comment type="catalytic activity">
    <reaction evidence="14 15">
        <text>tRNA(Phe) + L-phenylalanine + ATP = L-phenylalanyl-tRNA(Phe) + AMP + diphosphate + H(+)</text>
        <dbReference type="Rhea" id="RHEA:19413"/>
        <dbReference type="Rhea" id="RHEA-COMP:9668"/>
        <dbReference type="Rhea" id="RHEA-COMP:9699"/>
        <dbReference type="ChEBI" id="CHEBI:15378"/>
        <dbReference type="ChEBI" id="CHEBI:30616"/>
        <dbReference type="ChEBI" id="CHEBI:33019"/>
        <dbReference type="ChEBI" id="CHEBI:58095"/>
        <dbReference type="ChEBI" id="CHEBI:78442"/>
        <dbReference type="ChEBI" id="CHEBI:78531"/>
        <dbReference type="ChEBI" id="CHEBI:456215"/>
        <dbReference type="EC" id="6.1.1.20"/>
    </reaction>
</comment>
<keyword evidence="7 15" id="KW-0479">Metal-binding</keyword>
<dbReference type="Pfam" id="PF03483">
    <property type="entry name" value="B3_4"/>
    <property type="match status" value="1"/>
</dbReference>
<dbReference type="GO" id="GO:0005524">
    <property type="term" value="F:ATP binding"/>
    <property type="evidence" value="ECO:0007669"/>
    <property type="project" value="UniProtKB-UniRule"/>
</dbReference>
<keyword evidence="5 16" id="KW-0820">tRNA-binding</keyword>